<dbReference type="InterPro" id="IPR001638">
    <property type="entry name" value="Solute-binding_3/MltF_N"/>
</dbReference>
<proteinExistence type="inferred from homology"/>
<comment type="caution">
    <text evidence="5">The sequence shown here is derived from an EMBL/GenBank/DDBJ whole genome shotgun (WGS) entry which is preliminary data.</text>
</comment>
<feature type="domain" description="Solute-binding protein family 3/N-terminal" evidence="4">
    <location>
        <begin position="26"/>
        <end position="88"/>
    </location>
</feature>
<dbReference type="EMBL" id="MKJU01000027">
    <property type="protein sequence ID" value="OHU90174.1"/>
    <property type="molecule type" value="Genomic_DNA"/>
</dbReference>
<dbReference type="Gene3D" id="3.40.190.10">
    <property type="entry name" value="Periplasmic binding protein-like II"/>
    <property type="match status" value="2"/>
</dbReference>
<feature type="signal peptide" evidence="3">
    <location>
        <begin position="1"/>
        <end position="19"/>
    </location>
</feature>
<evidence type="ECO:0000259" key="4">
    <source>
        <dbReference type="Pfam" id="PF00497"/>
    </source>
</evidence>
<evidence type="ECO:0000313" key="5">
    <source>
        <dbReference type="EMBL" id="OHU90174.1"/>
    </source>
</evidence>
<dbReference type="STRING" id="1859457.BET10_14700"/>
<comment type="similarity">
    <text evidence="1">Belongs to the bacterial solute-binding protein 3 family.</text>
</comment>
<evidence type="ECO:0000256" key="3">
    <source>
        <dbReference type="SAM" id="SignalP"/>
    </source>
</evidence>
<keyword evidence="6" id="KW-1185">Reference proteome</keyword>
<reference evidence="5 6" key="1">
    <citation type="submission" date="2016-09" db="EMBL/GenBank/DDBJ databases">
        <title>Pseudoalteromonas amylolytica sp. nov., isolated from the surface seawater.</title>
        <authorList>
            <person name="Wu Y.-H."/>
            <person name="Cheng H."/>
            <person name="Jin X.-B."/>
            <person name="Wang C.-S."/>
            <person name="Xu X.-W."/>
        </authorList>
    </citation>
    <scope>NUCLEOTIDE SEQUENCE [LARGE SCALE GENOMIC DNA]</scope>
    <source>
        <strain evidence="5 6">JW1</strain>
    </source>
</reference>
<dbReference type="AlphaFoldDB" id="A0A1S1MU66"/>
<gene>
    <name evidence="5" type="ORF">BET10_14700</name>
</gene>
<dbReference type="SUPFAM" id="SSF53850">
    <property type="entry name" value="Periplasmic binding protein-like II"/>
    <property type="match status" value="1"/>
</dbReference>
<name>A0A1S1MU66_9GAMM</name>
<dbReference type="Pfam" id="PF00497">
    <property type="entry name" value="SBP_bac_3"/>
    <property type="match status" value="1"/>
</dbReference>
<keyword evidence="2 3" id="KW-0732">Signal</keyword>
<feature type="chain" id="PRO_5010160362" evidence="3">
    <location>
        <begin position="20"/>
        <end position="259"/>
    </location>
</feature>
<dbReference type="Proteomes" id="UP000179786">
    <property type="component" value="Unassembled WGS sequence"/>
</dbReference>
<accession>A0A1S1MU66</accession>
<sequence length="259" mass="29921">MHISMTLLLCMFITLKSHANPQYRVTILVDESYPPYTYYSNGELKGIYVDLVKQAARLIDDKYLVELHPVPWKRGVSALQNGEAFALMPPYVHIKRRPFIWPYSVPLLEEVIVAFCNQGFSLKRIDSEDTTASPINVGLNAGYMILDDVLRQAHKQSKIHLWENKDTFSNVMKLAKKRIDCYVNDRLSTLLGLRNLKRIHPELDLSNIVEDRVILRRTAHIGYVKDATDRYPYKHDFIEKMDEALQTVLATQAIELSDQ</sequence>
<protein>
    <submittedName>
        <fullName evidence="5">Amino acid ABC transporter substrate-binding protein</fullName>
    </submittedName>
</protein>
<evidence type="ECO:0000256" key="1">
    <source>
        <dbReference type="ARBA" id="ARBA00010333"/>
    </source>
</evidence>
<dbReference type="PANTHER" id="PTHR35936">
    <property type="entry name" value="MEMBRANE-BOUND LYTIC MUREIN TRANSGLYCOSYLASE F"/>
    <property type="match status" value="1"/>
</dbReference>
<dbReference type="PANTHER" id="PTHR35936:SF25">
    <property type="entry name" value="ABC TRANSPORTER SUBSTRATE-BINDING PROTEIN"/>
    <property type="match status" value="1"/>
</dbReference>
<evidence type="ECO:0000313" key="6">
    <source>
        <dbReference type="Proteomes" id="UP000179786"/>
    </source>
</evidence>
<organism evidence="5 6">
    <name type="scientific">Pseudoalteromonas amylolytica</name>
    <dbReference type="NCBI Taxonomy" id="1859457"/>
    <lineage>
        <taxon>Bacteria</taxon>
        <taxon>Pseudomonadati</taxon>
        <taxon>Pseudomonadota</taxon>
        <taxon>Gammaproteobacteria</taxon>
        <taxon>Alteromonadales</taxon>
        <taxon>Pseudoalteromonadaceae</taxon>
        <taxon>Pseudoalteromonas</taxon>
    </lineage>
</organism>
<evidence type="ECO:0000256" key="2">
    <source>
        <dbReference type="ARBA" id="ARBA00022729"/>
    </source>
</evidence>